<keyword evidence="1" id="KW-1133">Transmembrane helix</keyword>
<sequence>MISLHAIRSGHSCLLVALLWFHAALAALVGWTQHAETTLLGTIIDVAIALVATLQQRRTSPWLHLTLSVGAMAGIAVLLAELAVLALLIGLCDWRAIVTAATVVAGHHLVLGLTAPHYVFHGGSHLGRIVLHAVILAVEAGAAIFLCRKLVALVGSIEQ</sequence>
<dbReference type="Proteomes" id="UP001375743">
    <property type="component" value="Unassembled WGS sequence"/>
</dbReference>
<keyword evidence="1" id="KW-0472">Membrane</keyword>
<name>A0ABU8XNB7_9PROT</name>
<accession>A0ABU8XNB7</accession>
<proteinExistence type="predicted"/>
<gene>
    <name evidence="2" type="ORF">U1T56_05965</name>
</gene>
<organism evidence="2 3">
    <name type="scientific">Benzoatithermus flavus</name>
    <dbReference type="NCBI Taxonomy" id="3108223"/>
    <lineage>
        <taxon>Bacteria</taxon>
        <taxon>Pseudomonadati</taxon>
        <taxon>Pseudomonadota</taxon>
        <taxon>Alphaproteobacteria</taxon>
        <taxon>Geminicoccales</taxon>
        <taxon>Geminicoccaceae</taxon>
        <taxon>Benzoatithermus</taxon>
    </lineage>
</organism>
<keyword evidence="3" id="KW-1185">Reference proteome</keyword>
<protein>
    <submittedName>
        <fullName evidence="2">Uncharacterized protein</fullName>
    </submittedName>
</protein>
<evidence type="ECO:0000313" key="3">
    <source>
        <dbReference type="Proteomes" id="UP001375743"/>
    </source>
</evidence>
<keyword evidence="1" id="KW-0812">Transmembrane</keyword>
<feature type="transmembrane region" description="Helical" evidence="1">
    <location>
        <begin position="126"/>
        <end position="147"/>
    </location>
</feature>
<dbReference type="RefSeq" id="WP_418158532.1">
    <property type="nucleotide sequence ID" value="NZ_JBBLZC010000004.1"/>
</dbReference>
<feature type="transmembrane region" description="Helical" evidence="1">
    <location>
        <begin position="96"/>
        <end position="120"/>
    </location>
</feature>
<dbReference type="EMBL" id="JBBLZC010000004">
    <property type="protein sequence ID" value="MEK0082686.1"/>
    <property type="molecule type" value="Genomic_DNA"/>
</dbReference>
<comment type="caution">
    <text evidence="2">The sequence shown here is derived from an EMBL/GenBank/DDBJ whole genome shotgun (WGS) entry which is preliminary data.</text>
</comment>
<reference evidence="2 3" key="1">
    <citation type="submission" date="2024-01" db="EMBL/GenBank/DDBJ databases">
        <title>Multi-omics insights into the function and evolution of sodium benzoate biodegradation pathways in Benzoatithermus flavus gen. nov., sp. nov. from hot spring.</title>
        <authorList>
            <person name="Hu C.-J."/>
            <person name="Li W.-J."/>
        </authorList>
    </citation>
    <scope>NUCLEOTIDE SEQUENCE [LARGE SCALE GENOMIC DNA]</scope>
    <source>
        <strain evidence="2 3">SYSU G07066</strain>
    </source>
</reference>
<evidence type="ECO:0000256" key="1">
    <source>
        <dbReference type="SAM" id="Phobius"/>
    </source>
</evidence>
<feature type="transmembrane region" description="Helical" evidence="1">
    <location>
        <begin position="62"/>
        <end position="89"/>
    </location>
</feature>
<evidence type="ECO:0000313" key="2">
    <source>
        <dbReference type="EMBL" id="MEK0082686.1"/>
    </source>
</evidence>